<reference evidence="2" key="5">
    <citation type="journal article" date="2021" name="G3 (Bethesda)">
        <title>Aegilops tauschii genome assembly Aet v5.0 features greater sequence contiguity and improved annotation.</title>
        <authorList>
            <person name="Wang L."/>
            <person name="Zhu T."/>
            <person name="Rodriguez J.C."/>
            <person name="Deal K.R."/>
            <person name="Dubcovsky J."/>
            <person name="McGuire P.E."/>
            <person name="Lux T."/>
            <person name="Spannagl M."/>
            <person name="Mayer K.F.X."/>
            <person name="Baldrich P."/>
            <person name="Meyers B.C."/>
            <person name="Huo N."/>
            <person name="Gu Y.Q."/>
            <person name="Zhou H."/>
            <person name="Devos K.M."/>
            <person name="Bennetzen J.L."/>
            <person name="Unver T."/>
            <person name="Budak H."/>
            <person name="Gulick P.J."/>
            <person name="Galiba G."/>
            <person name="Kalapos B."/>
            <person name="Nelson D.R."/>
            <person name="Li P."/>
            <person name="You F.M."/>
            <person name="Luo M.C."/>
            <person name="Dvorak J."/>
        </authorList>
    </citation>
    <scope>NUCLEOTIDE SEQUENCE [LARGE SCALE GENOMIC DNA]</scope>
    <source>
        <strain evidence="2">cv. AL8/78</strain>
    </source>
</reference>
<feature type="compositionally biased region" description="Low complexity" evidence="1">
    <location>
        <begin position="56"/>
        <end position="68"/>
    </location>
</feature>
<reference evidence="2" key="4">
    <citation type="submission" date="2019-03" db="UniProtKB">
        <authorList>
            <consortium name="EnsemblPlants"/>
        </authorList>
    </citation>
    <scope>IDENTIFICATION</scope>
</reference>
<dbReference type="AlphaFoldDB" id="A0A453PQN6"/>
<dbReference type="EnsemblPlants" id="AET6Gv20827100.7">
    <property type="protein sequence ID" value="AET6Gv20827100.7"/>
    <property type="gene ID" value="AET6Gv20827100"/>
</dbReference>
<feature type="region of interest" description="Disordered" evidence="1">
    <location>
        <begin position="21"/>
        <end position="79"/>
    </location>
</feature>
<reference evidence="3" key="1">
    <citation type="journal article" date="2014" name="Science">
        <title>Ancient hybridizations among the ancestral genomes of bread wheat.</title>
        <authorList>
            <consortium name="International Wheat Genome Sequencing Consortium,"/>
            <person name="Marcussen T."/>
            <person name="Sandve S.R."/>
            <person name="Heier L."/>
            <person name="Spannagl M."/>
            <person name="Pfeifer M."/>
            <person name="Jakobsen K.S."/>
            <person name="Wulff B.B."/>
            <person name="Steuernagel B."/>
            <person name="Mayer K.F."/>
            <person name="Olsen O.A."/>
        </authorList>
    </citation>
    <scope>NUCLEOTIDE SEQUENCE [LARGE SCALE GENOMIC DNA]</scope>
    <source>
        <strain evidence="3">cv. AL8/78</strain>
    </source>
</reference>
<dbReference type="Gramene" id="AET6Gv20827100.7">
    <property type="protein sequence ID" value="AET6Gv20827100.7"/>
    <property type="gene ID" value="AET6Gv20827100"/>
</dbReference>
<evidence type="ECO:0000313" key="2">
    <source>
        <dbReference type="EnsemblPlants" id="AET6Gv20827100.7"/>
    </source>
</evidence>
<reference evidence="2" key="3">
    <citation type="journal article" date="2017" name="Nature">
        <title>Genome sequence of the progenitor of the wheat D genome Aegilops tauschii.</title>
        <authorList>
            <person name="Luo M.C."/>
            <person name="Gu Y.Q."/>
            <person name="Puiu D."/>
            <person name="Wang H."/>
            <person name="Twardziok S.O."/>
            <person name="Deal K.R."/>
            <person name="Huo N."/>
            <person name="Zhu T."/>
            <person name="Wang L."/>
            <person name="Wang Y."/>
            <person name="McGuire P.E."/>
            <person name="Liu S."/>
            <person name="Long H."/>
            <person name="Ramasamy R.K."/>
            <person name="Rodriguez J.C."/>
            <person name="Van S.L."/>
            <person name="Yuan L."/>
            <person name="Wang Z."/>
            <person name="Xia Z."/>
            <person name="Xiao L."/>
            <person name="Anderson O.D."/>
            <person name="Ouyang S."/>
            <person name="Liang Y."/>
            <person name="Zimin A.V."/>
            <person name="Pertea G."/>
            <person name="Qi P."/>
            <person name="Bennetzen J.L."/>
            <person name="Dai X."/>
            <person name="Dawson M.W."/>
            <person name="Muller H.G."/>
            <person name="Kugler K."/>
            <person name="Rivarola-Duarte L."/>
            <person name="Spannagl M."/>
            <person name="Mayer K.F.X."/>
            <person name="Lu F.H."/>
            <person name="Bevan M.W."/>
            <person name="Leroy P."/>
            <person name="Li P."/>
            <person name="You F.M."/>
            <person name="Sun Q."/>
            <person name="Liu Z."/>
            <person name="Lyons E."/>
            <person name="Wicker T."/>
            <person name="Salzberg S.L."/>
            <person name="Devos K.M."/>
            <person name="Dvorak J."/>
        </authorList>
    </citation>
    <scope>NUCLEOTIDE SEQUENCE [LARGE SCALE GENOMIC DNA]</scope>
    <source>
        <strain evidence="2">cv. AL8/78</strain>
    </source>
</reference>
<evidence type="ECO:0000256" key="1">
    <source>
        <dbReference type="SAM" id="MobiDB-lite"/>
    </source>
</evidence>
<evidence type="ECO:0000313" key="3">
    <source>
        <dbReference type="Proteomes" id="UP000015105"/>
    </source>
</evidence>
<name>A0A453PQN6_AEGTS</name>
<organism evidence="2 3">
    <name type="scientific">Aegilops tauschii subsp. strangulata</name>
    <name type="common">Goatgrass</name>
    <dbReference type="NCBI Taxonomy" id="200361"/>
    <lineage>
        <taxon>Eukaryota</taxon>
        <taxon>Viridiplantae</taxon>
        <taxon>Streptophyta</taxon>
        <taxon>Embryophyta</taxon>
        <taxon>Tracheophyta</taxon>
        <taxon>Spermatophyta</taxon>
        <taxon>Magnoliopsida</taxon>
        <taxon>Liliopsida</taxon>
        <taxon>Poales</taxon>
        <taxon>Poaceae</taxon>
        <taxon>BOP clade</taxon>
        <taxon>Pooideae</taxon>
        <taxon>Triticodae</taxon>
        <taxon>Triticeae</taxon>
        <taxon>Triticinae</taxon>
        <taxon>Aegilops</taxon>
    </lineage>
</organism>
<proteinExistence type="predicted"/>
<protein>
    <submittedName>
        <fullName evidence="2">Uncharacterized protein</fullName>
    </submittedName>
</protein>
<accession>A0A453PQN6</accession>
<dbReference type="Proteomes" id="UP000015105">
    <property type="component" value="Chromosome 6D"/>
</dbReference>
<reference evidence="3" key="2">
    <citation type="journal article" date="2017" name="Nat. Plants">
        <title>The Aegilops tauschii genome reveals multiple impacts of transposons.</title>
        <authorList>
            <person name="Zhao G."/>
            <person name="Zou C."/>
            <person name="Li K."/>
            <person name="Wang K."/>
            <person name="Li T."/>
            <person name="Gao L."/>
            <person name="Zhang X."/>
            <person name="Wang H."/>
            <person name="Yang Z."/>
            <person name="Liu X."/>
            <person name="Jiang W."/>
            <person name="Mao L."/>
            <person name="Kong X."/>
            <person name="Jiao Y."/>
            <person name="Jia J."/>
        </authorList>
    </citation>
    <scope>NUCLEOTIDE SEQUENCE [LARGE SCALE GENOMIC DNA]</scope>
    <source>
        <strain evidence="3">cv. AL8/78</strain>
    </source>
</reference>
<keyword evidence="3" id="KW-1185">Reference proteome</keyword>
<sequence length="101" mass="10903">TAPPGPRPLDEEAWTLAQTRAPERWQQRIPPHRGASPPAGVAPRRNAAGLEAHVRAAATASSASDAVAGPQGTAWQGDRRGFWRRQAIDPSCRLHFVSSMF</sequence>